<evidence type="ECO:0000313" key="4">
    <source>
        <dbReference type="Proteomes" id="UP000581135"/>
    </source>
</evidence>
<reference evidence="3 4" key="1">
    <citation type="submission" date="2020-08" db="EMBL/GenBank/DDBJ databases">
        <title>Genomic Encyclopedia of Type Strains, Phase III (KMG-III): the genomes of soil and plant-associated and newly described type strains.</title>
        <authorList>
            <person name="Whitman W."/>
        </authorList>
    </citation>
    <scope>NUCLEOTIDE SEQUENCE [LARGE SCALE GENOMIC DNA]</scope>
    <source>
        <strain evidence="3 4">CECT 8803</strain>
    </source>
</reference>
<dbReference type="PANTHER" id="PTHR35535:SF2">
    <property type="entry name" value="DUF306 DOMAIN-CONTAINING PROTEIN"/>
    <property type="match status" value="1"/>
</dbReference>
<feature type="signal peptide" evidence="1">
    <location>
        <begin position="1"/>
        <end position="20"/>
    </location>
</feature>
<feature type="chain" id="PRO_5032544971" evidence="1">
    <location>
        <begin position="21"/>
        <end position="135"/>
    </location>
</feature>
<comment type="caution">
    <text evidence="3">The sequence shown here is derived from an EMBL/GenBank/DDBJ whole genome shotgun (WGS) entry which is preliminary data.</text>
</comment>
<dbReference type="Pfam" id="PF03724">
    <property type="entry name" value="META"/>
    <property type="match status" value="1"/>
</dbReference>
<protein>
    <submittedName>
        <fullName evidence="3">Heat shock protein HslJ</fullName>
    </submittedName>
</protein>
<dbReference type="EMBL" id="JACHXA010000004">
    <property type="protein sequence ID" value="MBB3065402.1"/>
    <property type="molecule type" value="Genomic_DNA"/>
</dbReference>
<evidence type="ECO:0000313" key="3">
    <source>
        <dbReference type="EMBL" id="MBB3065402.1"/>
    </source>
</evidence>
<organism evidence="3 4">
    <name type="scientific">Limibacillus halophilus</name>
    <dbReference type="NCBI Taxonomy" id="1579333"/>
    <lineage>
        <taxon>Bacteria</taxon>
        <taxon>Pseudomonadati</taxon>
        <taxon>Pseudomonadota</taxon>
        <taxon>Alphaproteobacteria</taxon>
        <taxon>Rhodospirillales</taxon>
        <taxon>Rhodovibrionaceae</taxon>
        <taxon>Limibacillus</taxon>
    </lineage>
</organism>
<feature type="domain" description="DUF306" evidence="2">
    <location>
        <begin position="26"/>
        <end position="132"/>
    </location>
</feature>
<keyword evidence="1" id="KW-0732">Signal</keyword>
<dbReference type="RefSeq" id="WP_183416235.1">
    <property type="nucleotide sequence ID" value="NZ_JACHXA010000004.1"/>
</dbReference>
<name>A0A839SSG5_9PROT</name>
<dbReference type="Gene3D" id="2.40.128.270">
    <property type="match status" value="1"/>
</dbReference>
<sequence>MRLTGIVITAALLLVGCASSQEMGENPLTGTTWIAESIGGQATLPDQTASLTFESAVSVSGDTGCNSFLGSAQVDGFGLRFGRLVSTRMACSGAAGEQEALYLALLQKVGAYREEGGDLLLLAEDGRTLVRLRRL</sequence>
<dbReference type="PANTHER" id="PTHR35535">
    <property type="entry name" value="HEAT SHOCK PROTEIN HSLJ"/>
    <property type="match status" value="1"/>
</dbReference>
<dbReference type="InterPro" id="IPR038670">
    <property type="entry name" value="HslJ-like_sf"/>
</dbReference>
<accession>A0A839SSG5</accession>
<dbReference type="InterPro" id="IPR053147">
    <property type="entry name" value="Hsp_HslJ-like"/>
</dbReference>
<keyword evidence="3" id="KW-0346">Stress response</keyword>
<dbReference type="InterPro" id="IPR005184">
    <property type="entry name" value="DUF306_Meta_HslJ"/>
</dbReference>
<gene>
    <name evidence="3" type="ORF">FHR98_001689</name>
</gene>
<dbReference type="AlphaFoldDB" id="A0A839SSG5"/>
<evidence type="ECO:0000259" key="2">
    <source>
        <dbReference type="Pfam" id="PF03724"/>
    </source>
</evidence>
<keyword evidence="4" id="KW-1185">Reference proteome</keyword>
<dbReference type="PROSITE" id="PS51257">
    <property type="entry name" value="PROKAR_LIPOPROTEIN"/>
    <property type="match status" value="1"/>
</dbReference>
<proteinExistence type="predicted"/>
<evidence type="ECO:0000256" key="1">
    <source>
        <dbReference type="SAM" id="SignalP"/>
    </source>
</evidence>
<dbReference type="Proteomes" id="UP000581135">
    <property type="component" value="Unassembled WGS sequence"/>
</dbReference>